<evidence type="ECO:0000313" key="4">
    <source>
        <dbReference type="Proteomes" id="UP000549343"/>
    </source>
</evidence>
<dbReference type="PROSITE" id="PS51549">
    <property type="entry name" value="DM13"/>
    <property type="match status" value="1"/>
</dbReference>
<dbReference type="RefSeq" id="WP_184887699.1">
    <property type="nucleotide sequence ID" value="NZ_BAAAHD010000015.1"/>
</dbReference>
<protein>
    <submittedName>
        <fullName evidence="2">DM13 domain-containing protein</fullName>
    </submittedName>
</protein>
<comment type="caution">
    <text evidence="3">The sequence shown here is derived from an EMBL/GenBank/DDBJ whole genome shotgun (WGS) entry which is preliminary data.</text>
</comment>
<dbReference type="AlphaFoldDB" id="A0A7W7IHR4"/>
<dbReference type="Pfam" id="PF10517">
    <property type="entry name" value="DM13"/>
    <property type="match status" value="1"/>
</dbReference>
<keyword evidence="5" id="KW-1185">Reference proteome</keyword>
<evidence type="ECO:0000313" key="5">
    <source>
        <dbReference type="Proteomes" id="UP001501427"/>
    </source>
</evidence>
<sequence>MSRRAVVAVLAVLVGSAGVGLYLFQPWRAFTDTTVNEALPSASPSASPSAAVAEQEEGPVRLAGGRFVSHEHGTGGKAFTVRLANGERLLRLEDLSTSEGPDVRVYLSRRDAGAVRDGLGKGAVELGELKGNLGDQNYSVPAGTDVSGFRSAVIWCKRFSVSFGAADLAPGKS</sequence>
<reference evidence="2" key="1">
    <citation type="journal article" date="2014" name="Int. J. Syst. Evol. Microbiol.">
        <title>Complete genome of a new Firmicutes species belonging to the dominant human colonic microbiota ('Ruminococcus bicirculans') reveals two chromosomes and a selective capacity to utilize plant glucans.</title>
        <authorList>
            <consortium name="NISC Comparative Sequencing Program"/>
            <person name="Wegmann U."/>
            <person name="Louis P."/>
            <person name="Goesmann A."/>
            <person name="Henrissat B."/>
            <person name="Duncan S.H."/>
            <person name="Flint H.J."/>
        </authorList>
    </citation>
    <scope>NUCLEOTIDE SEQUENCE</scope>
    <source>
        <strain evidence="2">JCM 10667</strain>
    </source>
</reference>
<evidence type="ECO:0000313" key="3">
    <source>
        <dbReference type="EMBL" id="MBB4777327.1"/>
    </source>
</evidence>
<reference evidence="2" key="4">
    <citation type="submission" date="2023-12" db="EMBL/GenBank/DDBJ databases">
        <authorList>
            <person name="Sun Q."/>
            <person name="Inoue M."/>
        </authorList>
    </citation>
    <scope>NUCLEOTIDE SEQUENCE</scope>
    <source>
        <strain evidence="2">JCM 10667</strain>
    </source>
</reference>
<proteinExistence type="predicted"/>
<dbReference type="EMBL" id="BAAAHD010000015">
    <property type="protein sequence ID" value="GAA0554298.1"/>
    <property type="molecule type" value="Genomic_DNA"/>
</dbReference>
<reference evidence="3 4" key="3">
    <citation type="submission" date="2020-08" db="EMBL/GenBank/DDBJ databases">
        <title>Sequencing the genomes of 1000 actinobacteria strains.</title>
        <authorList>
            <person name="Klenk H.-P."/>
        </authorList>
    </citation>
    <scope>NUCLEOTIDE SEQUENCE [LARGE SCALE GENOMIC DNA]</scope>
    <source>
        <strain evidence="3 4">DSM 44772</strain>
    </source>
</reference>
<dbReference type="Proteomes" id="UP001501427">
    <property type="component" value="Unassembled WGS sequence"/>
</dbReference>
<dbReference type="InterPro" id="IPR019545">
    <property type="entry name" value="DM13_domain"/>
</dbReference>
<reference evidence="5" key="2">
    <citation type="journal article" date="2019" name="Int. J. Syst. Evol. Microbiol.">
        <title>The Global Catalogue of Microorganisms (GCM) 10K type strain sequencing project: providing services to taxonomists for standard genome sequencing and annotation.</title>
        <authorList>
            <consortium name="The Broad Institute Genomics Platform"/>
            <consortium name="The Broad Institute Genome Sequencing Center for Infectious Disease"/>
            <person name="Wu L."/>
            <person name="Ma J."/>
        </authorList>
    </citation>
    <scope>NUCLEOTIDE SEQUENCE [LARGE SCALE GENOMIC DNA]</scope>
    <source>
        <strain evidence="5">JCM 10667</strain>
    </source>
</reference>
<name>A0A7W7IHR4_9ACTN</name>
<organism evidence="3 4">
    <name type="scientific">Actinomadura livida</name>
    <dbReference type="NCBI Taxonomy" id="79909"/>
    <lineage>
        <taxon>Bacteria</taxon>
        <taxon>Bacillati</taxon>
        <taxon>Actinomycetota</taxon>
        <taxon>Actinomycetes</taxon>
        <taxon>Streptosporangiales</taxon>
        <taxon>Thermomonosporaceae</taxon>
        <taxon>Actinomadura</taxon>
    </lineage>
</organism>
<feature type="domain" description="DM13" evidence="1">
    <location>
        <begin position="58"/>
        <end position="169"/>
    </location>
</feature>
<gene>
    <name evidence="3" type="ORF">F4557_005745</name>
    <name evidence="2" type="ORF">GCM10009546_15330</name>
</gene>
<evidence type="ECO:0000259" key="1">
    <source>
        <dbReference type="PROSITE" id="PS51549"/>
    </source>
</evidence>
<accession>A0A7W7IHR4</accession>
<dbReference type="Proteomes" id="UP000549343">
    <property type="component" value="Unassembled WGS sequence"/>
</dbReference>
<dbReference type="EMBL" id="JACHMV010000001">
    <property type="protein sequence ID" value="MBB4777327.1"/>
    <property type="molecule type" value="Genomic_DNA"/>
</dbReference>
<evidence type="ECO:0000313" key="2">
    <source>
        <dbReference type="EMBL" id="GAA0554298.1"/>
    </source>
</evidence>